<organism evidence="6 7">
    <name type="scientific">Rhypophila decipiens</name>
    <dbReference type="NCBI Taxonomy" id="261697"/>
    <lineage>
        <taxon>Eukaryota</taxon>
        <taxon>Fungi</taxon>
        <taxon>Dikarya</taxon>
        <taxon>Ascomycota</taxon>
        <taxon>Pezizomycotina</taxon>
        <taxon>Sordariomycetes</taxon>
        <taxon>Sordariomycetidae</taxon>
        <taxon>Sordariales</taxon>
        <taxon>Naviculisporaceae</taxon>
        <taxon>Rhypophila</taxon>
    </lineage>
</organism>
<feature type="transmembrane region" description="Helical" evidence="5">
    <location>
        <begin position="138"/>
        <end position="157"/>
    </location>
</feature>
<dbReference type="Proteomes" id="UP001301769">
    <property type="component" value="Unassembled WGS sequence"/>
</dbReference>
<reference evidence="6" key="2">
    <citation type="submission" date="2023-05" db="EMBL/GenBank/DDBJ databases">
        <authorList>
            <consortium name="Lawrence Berkeley National Laboratory"/>
            <person name="Steindorff A."/>
            <person name="Hensen N."/>
            <person name="Bonometti L."/>
            <person name="Westerberg I."/>
            <person name="Brannstrom I.O."/>
            <person name="Guillou S."/>
            <person name="Cros-Aarteil S."/>
            <person name="Calhoun S."/>
            <person name="Haridas S."/>
            <person name="Kuo A."/>
            <person name="Mondo S."/>
            <person name="Pangilinan J."/>
            <person name="Riley R."/>
            <person name="Labutti K."/>
            <person name="Andreopoulos B."/>
            <person name="Lipzen A."/>
            <person name="Chen C."/>
            <person name="Yanf M."/>
            <person name="Daum C."/>
            <person name="Ng V."/>
            <person name="Clum A."/>
            <person name="Ohm R."/>
            <person name="Martin F."/>
            <person name="Silar P."/>
            <person name="Natvig D."/>
            <person name="Lalanne C."/>
            <person name="Gautier V."/>
            <person name="Ament-Velasquez S.L."/>
            <person name="Kruys A."/>
            <person name="Hutchinson M.I."/>
            <person name="Powell A.J."/>
            <person name="Barry K."/>
            <person name="Miller A.N."/>
            <person name="Grigoriev I.V."/>
            <person name="Debuchy R."/>
            <person name="Gladieux P."/>
            <person name="Thoren M.H."/>
            <person name="Johannesson H."/>
        </authorList>
    </citation>
    <scope>NUCLEOTIDE SEQUENCE</scope>
    <source>
        <strain evidence="6">PSN293</strain>
    </source>
</reference>
<feature type="transmembrane region" description="Helical" evidence="5">
    <location>
        <begin position="169"/>
        <end position="189"/>
    </location>
</feature>
<feature type="transmembrane region" description="Helical" evidence="5">
    <location>
        <begin position="405"/>
        <end position="425"/>
    </location>
</feature>
<feature type="transmembrane region" description="Helical" evidence="5">
    <location>
        <begin position="253"/>
        <end position="273"/>
    </location>
</feature>
<keyword evidence="7" id="KW-1185">Reference proteome</keyword>
<feature type="transmembrane region" description="Helical" evidence="5">
    <location>
        <begin position="37"/>
        <end position="55"/>
    </location>
</feature>
<keyword evidence="2 5" id="KW-0812">Transmembrane</keyword>
<dbReference type="GO" id="GO:0016020">
    <property type="term" value="C:membrane"/>
    <property type="evidence" value="ECO:0007669"/>
    <property type="project" value="UniProtKB-SubCell"/>
</dbReference>
<feature type="transmembrane region" description="Helical" evidence="5">
    <location>
        <begin position="483"/>
        <end position="502"/>
    </location>
</feature>
<feature type="transmembrane region" description="Helical" evidence="5">
    <location>
        <begin position="102"/>
        <end position="126"/>
    </location>
</feature>
<proteinExistence type="predicted"/>
<evidence type="ECO:0000256" key="4">
    <source>
        <dbReference type="ARBA" id="ARBA00023136"/>
    </source>
</evidence>
<evidence type="ECO:0000256" key="3">
    <source>
        <dbReference type="ARBA" id="ARBA00022989"/>
    </source>
</evidence>
<evidence type="ECO:0000256" key="1">
    <source>
        <dbReference type="ARBA" id="ARBA00004141"/>
    </source>
</evidence>
<name>A0AAN7B235_9PEZI</name>
<sequence length="559" mass="61477">MLSEQVVSDFFLCSLGSGIFVTPALVAMGTGSLGGSLFLWAFGGIIATCGLLVWLQLGLSLPLITTDDGVTRAVPRSGGEKNYLEFIYYSNTRKRPKHLVKCMYGISFVLVGNLSGNAIAFGIYVMSAAGYTENPPKGPVIGLAVMALTLTVVLHMISRRSGIYLNNAFALGKVLLLLALIVMGFMQAAGYDFHGKPKTTSGFETQVSFSPGSSNVPSISDSLLYVVYAYSGFEQPFYVLTEVRTPRKIFPRYTLIAMSLVIVLFVLVNAAYFCAVAQSDPALAIQRNMATVFFSRLFPDAEVAQRVMAGFIAASIFGNLLVMTYTASRVKQEIAKEGILPWSMLLAKSHRTVLAWWQSRGYGKRDTLEQSPMGALLLHLGTSVLLIAVTAMLKPSIAYSVLVTLYSYVIIVLNGFFTSAGLLYLKLNKQGRDWSNPNFNPPYGAVYAGIYFLTCGFMLFAALGKPEDSSPFSSAQSGIQWYLLPAIGLSVPLWGVLWYGGLRLKMWWIDRELVVERVPRVDPDESPRNPHDNTERQYVMTSEDISSNWVVPQRRLHGM</sequence>
<dbReference type="EMBL" id="MU858259">
    <property type="protein sequence ID" value="KAK4208073.1"/>
    <property type="molecule type" value="Genomic_DNA"/>
</dbReference>
<evidence type="ECO:0000313" key="6">
    <source>
        <dbReference type="EMBL" id="KAK4208073.1"/>
    </source>
</evidence>
<dbReference type="PANTHER" id="PTHR11785:SF382">
    <property type="entry name" value="LOW-AFFINITY METHIONINE PERMEASE"/>
    <property type="match status" value="1"/>
</dbReference>
<evidence type="ECO:0000256" key="5">
    <source>
        <dbReference type="SAM" id="Phobius"/>
    </source>
</evidence>
<reference evidence="6" key="1">
    <citation type="journal article" date="2023" name="Mol. Phylogenet. Evol.">
        <title>Genome-scale phylogeny and comparative genomics of the fungal order Sordariales.</title>
        <authorList>
            <person name="Hensen N."/>
            <person name="Bonometti L."/>
            <person name="Westerberg I."/>
            <person name="Brannstrom I.O."/>
            <person name="Guillou S."/>
            <person name="Cros-Aarteil S."/>
            <person name="Calhoun S."/>
            <person name="Haridas S."/>
            <person name="Kuo A."/>
            <person name="Mondo S."/>
            <person name="Pangilinan J."/>
            <person name="Riley R."/>
            <person name="LaButti K."/>
            <person name="Andreopoulos B."/>
            <person name="Lipzen A."/>
            <person name="Chen C."/>
            <person name="Yan M."/>
            <person name="Daum C."/>
            <person name="Ng V."/>
            <person name="Clum A."/>
            <person name="Steindorff A."/>
            <person name="Ohm R.A."/>
            <person name="Martin F."/>
            <person name="Silar P."/>
            <person name="Natvig D.O."/>
            <person name="Lalanne C."/>
            <person name="Gautier V."/>
            <person name="Ament-Velasquez S.L."/>
            <person name="Kruys A."/>
            <person name="Hutchinson M.I."/>
            <person name="Powell A.J."/>
            <person name="Barry K."/>
            <person name="Miller A.N."/>
            <person name="Grigoriev I.V."/>
            <person name="Debuchy R."/>
            <person name="Gladieux P."/>
            <person name="Hiltunen Thoren M."/>
            <person name="Johannesson H."/>
        </authorList>
    </citation>
    <scope>NUCLEOTIDE SEQUENCE</scope>
    <source>
        <strain evidence="6">PSN293</strain>
    </source>
</reference>
<dbReference type="PIRSF" id="PIRSF006060">
    <property type="entry name" value="AA_transporter"/>
    <property type="match status" value="1"/>
</dbReference>
<gene>
    <name evidence="6" type="ORF">QBC37DRAFT_432485</name>
</gene>
<dbReference type="InterPro" id="IPR050598">
    <property type="entry name" value="AminoAcid_Transporter"/>
</dbReference>
<evidence type="ECO:0000313" key="7">
    <source>
        <dbReference type="Proteomes" id="UP001301769"/>
    </source>
</evidence>
<keyword evidence="3 5" id="KW-1133">Transmembrane helix</keyword>
<keyword evidence="4 5" id="KW-0472">Membrane</keyword>
<evidence type="ECO:0000256" key="2">
    <source>
        <dbReference type="ARBA" id="ARBA00022692"/>
    </source>
</evidence>
<dbReference type="PANTHER" id="PTHR11785">
    <property type="entry name" value="AMINO ACID TRANSPORTER"/>
    <property type="match status" value="1"/>
</dbReference>
<accession>A0AAN7B235</accession>
<comment type="caution">
    <text evidence="6">The sequence shown here is derived from an EMBL/GenBank/DDBJ whole genome shotgun (WGS) entry which is preliminary data.</text>
</comment>
<dbReference type="GO" id="GO:0015179">
    <property type="term" value="F:L-amino acid transmembrane transporter activity"/>
    <property type="evidence" value="ECO:0007669"/>
    <property type="project" value="TreeGrafter"/>
</dbReference>
<dbReference type="AlphaFoldDB" id="A0AAN7B235"/>
<feature type="transmembrane region" description="Helical" evidence="5">
    <location>
        <begin position="12"/>
        <end position="31"/>
    </location>
</feature>
<protein>
    <submittedName>
        <fullName evidence="6">Amino acid/polyamine transporter I</fullName>
    </submittedName>
</protein>
<dbReference type="InterPro" id="IPR002293">
    <property type="entry name" value="AA/rel_permease1"/>
</dbReference>
<feature type="transmembrane region" description="Helical" evidence="5">
    <location>
        <begin position="307"/>
        <end position="327"/>
    </location>
</feature>
<dbReference type="Gene3D" id="1.20.1740.10">
    <property type="entry name" value="Amino acid/polyamine transporter I"/>
    <property type="match status" value="1"/>
</dbReference>
<feature type="transmembrane region" description="Helical" evidence="5">
    <location>
        <begin position="445"/>
        <end position="463"/>
    </location>
</feature>
<comment type="subcellular location">
    <subcellularLocation>
        <location evidence="1">Membrane</location>
        <topology evidence="1">Multi-pass membrane protein</topology>
    </subcellularLocation>
</comment>
<dbReference type="Pfam" id="PF13520">
    <property type="entry name" value="AA_permease_2"/>
    <property type="match status" value="1"/>
</dbReference>
<feature type="transmembrane region" description="Helical" evidence="5">
    <location>
        <begin position="223"/>
        <end position="241"/>
    </location>
</feature>
<feature type="transmembrane region" description="Helical" evidence="5">
    <location>
        <begin position="374"/>
        <end position="393"/>
    </location>
</feature>